<evidence type="ECO:0000256" key="1">
    <source>
        <dbReference type="SAM" id="Phobius"/>
    </source>
</evidence>
<dbReference type="InterPro" id="IPR058887">
    <property type="entry name" value="YuzI-like"/>
</dbReference>
<keyword evidence="1" id="KW-1133">Transmembrane helix</keyword>
<sequence>MMRLFFYLLGFGMAVVGGVTSIAYLNLVTERTDWKEYVLFVSTRIECYLLPIGLLVAWLSIYFPFHDDG</sequence>
<keyword evidence="1" id="KW-0472">Membrane</keyword>
<keyword evidence="3" id="KW-1185">Reference proteome</keyword>
<dbReference type="Proteomes" id="UP000295658">
    <property type="component" value="Unassembled WGS sequence"/>
</dbReference>
<proteinExistence type="predicted"/>
<feature type="transmembrane region" description="Helical" evidence="1">
    <location>
        <begin position="6"/>
        <end position="27"/>
    </location>
</feature>
<keyword evidence="1" id="KW-0812">Transmembrane</keyword>
<protein>
    <submittedName>
        <fullName evidence="2">Uncharacterized protein</fullName>
    </submittedName>
</protein>
<name>A0A4R1QH80_9BACL</name>
<evidence type="ECO:0000313" key="3">
    <source>
        <dbReference type="Proteomes" id="UP000295658"/>
    </source>
</evidence>
<accession>A0A4R1QH80</accession>
<evidence type="ECO:0000313" key="2">
    <source>
        <dbReference type="EMBL" id="TCL51018.1"/>
    </source>
</evidence>
<reference evidence="2 3" key="1">
    <citation type="submission" date="2019-03" db="EMBL/GenBank/DDBJ databases">
        <title>Genomic Encyclopedia of Type Strains, Phase IV (KMG-IV): sequencing the most valuable type-strain genomes for metagenomic binning, comparative biology and taxonomic classification.</title>
        <authorList>
            <person name="Goeker M."/>
        </authorList>
    </citation>
    <scope>NUCLEOTIDE SEQUENCE [LARGE SCALE GENOMIC DNA]</scope>
    <source>
        <strain evidence="2 3">DSM 24979</strain>
    </source>
</reference>
<dbReference type="Pfam" id="PF26135">
    <property type="entry name" value="YuzI"/>
    <property type="match status" value="1"/>
</dbReference>
<comment type="caution">
    <text evidence="2">The sequence shown here is derived from an EMBL/GenBank/DDBJ whole genome shotgun (WGS) entry which is preliminary data.</text>
</comment>
<gene>
    <name evidence="2" type="ORF">EDD69_10470</name>
</gene>
<dbReference type="AlphaFoldDB" id="A0A4R1QH80"/>
<organism evidence="2 3">
    <name type="scientific">Thermolongibacillus altinsuensis</name>
    <dbReference type="NCBI Taxonomy" id="575256"/>
    <lineage>
        <taxon>Bacteria</taxon>
        <taxon>Bacillati</taxon>
        <taxon>Bacillota</taxon>
        <taxon>Bacilli</taxon>
        <taxon>Bacillales</taxon>
        <taxon>Anoxybacillaceae</taxon>
        <taxon>Thermolongibacillus</taxon>
    </lineage>
</organism>
<dbReference type="EMBL" id="SLUL01000004">
    <property type="protein sequence ID" value="TCL51018.1"/>
    <property type="molecule type" value="Genomic_DNA"/>
</dbReference>
<feature type="transmembrane region" description="Helical" evidence="1">
    <location>
        <begin position="47"/>
        <end position="65"/>
    </location>
</feature>